<proteinExistence type="predicted"/>
<evidence type="ECO:0000313" key="2">
    <source>
        <dbReference type="Proteomes" id="UP000501534"/>
    </source>
</evidence>
<keyword evidence="2" id="KW-1185">Reference proteome</keyword>
<accession>A0A6M4GSV8</accession>
<dbReference type="Proteomes" id="UP000501534">
    <property type="component" value="Chromosome"/>
</dbReference>
<protein>
    <submittedName>
        <fullName evidence="1">Uncharacterized protein</fullName>
    </submittedName>
</protein>
<organism evidence="1 2">
    <name type="scientific">Usitatibacter rugosus</name>
    <dbReference type="NCBI Taxonomy" id="2732067"/>
    <lineage>
        <taxon>Bacteria</taxon>
        <taxon>Pseudomonadati</taxon>
        <taxon>Pseudomonadota</taxon>
        <taxon>Betaproteobacteria</taxon>
        <taxon>Nitrosomonadales</taxon>
        <taxon>Usitatibacteraceae</taxon>
        <taxon>Usitatibacter</taxon>
    </lineage>
</organism>
<dbReference type="RefSeq" id="WP_281359552.1">
    <property type="nucleotide sequence ID" value="NZ_CP053069.1"/>
</dbReference>
<gene>
    <name evidence="1" type="ORF">DSM104443_01447</name>
</gene>
<reference evidence="1 2" key="1">
    <citation type="submission" date="2020-04" db="EMBL/GenBank/DDBJ databases">
        <title>Usitatibacter rugosus gen. nov., sp. nov. and Usitatibacter palustris sp. nov., novel members of Usitatibacteraceae fam. nov. within the order Nitrosomonadales isolated from soil.</title>
        <authorList>
            <person name="Huber K.J."/>
            <person name="Neumann-Schaal M."/>
            <person name="Geppert A."/>
            <person name="Luckner M."/>
            <person name="Wanner G."/>
            <person name="Overmann J."/>
        </authorList>
    </citation>
    <scope>NUCLEOTIDE SEQUENCE [LARGE SCALE GENOMIC DNA]</scope>
    <source>
        <strain evidence="1 2">0125_3</strain>
    </source>
</reference>
<name>A0A6M4GSV8_9PROT</name>
<dbReference type="EMBL" id="CP053069">
    <property type="protein sequence ID" value="QJR10389.1"/>
    <property type="molecule type" value="Genomic_DNA"/>
</dbReference>
<sequence length="44" mass="4556">MSPRTQNLVSIGVLVAALAITLLPESPSAIRTAVAPVQVSQLSR</sequence>
<evidence type="ECO:0000313" key="1">
    <source>
        <dbReference type="EMBL" id="QJR10389.1"/>
    </source>
</evidence>
<dbReference type="KEGG" id="uru:DSM104443_01447"/>
<dbReference type="AlphaFoldDB" id="A0A6M4GSV8"/>